<dbReference type="Proteomes" id="UP000070224">
    <property type="component" value="Unassembled WGS sequence"/>
</dbReference>
<dbReference type="Gene3D" id="3.30.70.120">
    <property type="match status" value="1"/>
</dbReference>
<protein>
    <recommendedName>
        <fullName evidence="3">Nitrogen regulatory protein P-II</fullName>
    </recommendedName>
</protein>
<organism evidence="1 2">
    <name type="scientific">Porphyromonas somerae</name>
    <dbReference type="NCBI Taxonomy" id="322095"/>
    <lineage>
        <taxon>Bacteria</taxon>
        <taxon>Pseudomonadati</taxon>
        <taxon>Bacteroidota</taxon>
        <taxon>Bacteroidia</taxon>
        <taxon>Bacteroidales</taxon>
        <taxon>Porphyromonadaceae</taxon>
        <taxon>Porphyromonas</taxon>
    </lineage>
</organism>
<dbReference type="NCBIfam" id="NF045581">
    <property type="entry name" value="PG0541_fam"/>
    <property type="match status" value="1"/>
</dbReference>
<accession>A0A134B8S8</accession>
<dbReference type="EMBL" id="LSDK01000067">
    <property type="protein sequence ID" value="KXB76348.1"/>
    <property type="molecule type" value="Genomic_DNA"/>
</dbReference>
<comment type="caution">
    <text evidence="1">The sequence shown here is derived from an EMBL/GenBank/DDBJ whole genome shotgun (WGS) entry which is preliminary data.</text>
</comment>
<dbReference type="PATRIC" id="fig|322095.3.peg.964"/>
<dbReference type="STRING" id="322095.HMPREF3185_00977"/>
<dbReference type="InterPro" id="IPR011322">
    <property type="entry name" value="N-reg_PII-like_a/b"/>
</dbReference>
<evidence type="ECO:0000313" key="1">
    <source>
        <dbReference type="EMBL" id="KXB76348.1"/>
    </source>
</evidence>
<keyword evidence="2" id="KW-1185">Reference proteome</keyword>
<dbReference type="OrthoDB" id="5517163at2"/>
<proteinExistence type="predicted"/>
<dbReference type="AlphaFoldDB" id="A0A134B8S8"/>
<dbReference type="SUPFAM" id="SSF54913">
    <property type="entry name" value="GlnB-like"/>
    <property type="match status" value="1"/>
</dbReference>
<evidence type="ECO:0000313" key="2">
    <source>
        <dbReference type="Proteomes" id="UP000070224"/>
    </source>
</evidence>
<sequence>MDKYQMFAPEQSMKTVFITYNQAYHDIIVRLLTKMSLRGYTSFERAQGRGSKTGEPHIGDHAWPTMNSAMYVIAPETRVPELLERLRALDEATPDQGLRAFVWAVEAMI</sequence>
<evidence type="ECO:0008006" key="3">
    <source>
        <dbReference type="Google" id="ProtNLM"/>
    </source>
</evidence>
<dbReference type="InterPro" id="IPR015867">
    <property type="entry name" value="N-reg_PII/ATP_PRibTrfase_C"/>
</dbReference>
<dbReference type="RefSeq" id="WP_156429969.1">
    <property type="nucleotide sequence ID" value="NZ_KQ960440.1"/>
</dbReference>
<name>A0A134B8S8_9PORP</name>
<gene>
    <name evidence="1" type="ORF">HMPREF3185_00977</name>
</gene>
<reference evidence="2" key="1">
    <citation type="submission" date="2016-01" db="EMBL/GenBank/DDBJ databases">
        <authorList>
            <person name="Mitreva M."/>
            <person name="Pepin K.H."/>
            <person name="Mihindukulasuriya K.A."/>
            <person name="Fulton R."/>
            <person name="Fronick C."/>
            <person name="O'Laughlin M."/>
            <person name="Miner T."/>
            <person name="Herter B."/>
            <person name="Rosa B.A."/>
            <person name="Cordes M."/>
            <person name="Tomlinson C."/>
            <person name="Wollam A."/>
            <person name="Palsikar V.B."/>
            <person name="Mardis E.R."/>
            <person name="Wilson R.K."/>
        </authorList>
    </citation>
    <scope>NUCLEOTIDE SEQUENCE [LARGE SCALE GENOMIC DNA]</scope>
    <source>
        <strain evidence="2">KA00683</strain>
    </source>
</reference>